<dbReference type="Gene3D" id="3.40.1650.10">
    <property type="entry name" value="RbsD-like domain"/>
    <property type="match status" value="1"/>
</dbReference>
<dbReference type="SUPFAM" id="SSF102546">
    <property type="entry name" value="RbsD-like"/>
    <property type="match status" value="1"/>
</dbReference>
<proteinExistence type="predicted"/>
<evidence type="ECO:0000256" key="2">
    <source>
        <dbReference type="ARBA" id="ARBA00023235"/>
    </source>
</evidence>
<dbReference type="InterPro" id="IPR023750">
    <property type="entry name" value="RbsD-like_sf"/>
</dbReference>
<keyword evidence="5" id="KW-1185">Reference proteome</keyword>
<dbReference type="InterPro" id="IPR007721">
    <property type="entry name" value="RbsD_FucU"/>
</dbReference>
<dbReference type="InterPro" id="IPR050443">
    <property type="entry name" value="RbsD/FucU_mutarotase"/>
</dbReference>
<dbReference type="Pfam" id="PF05025">
    <property type="entry name" value="RbsD_FucU"/>
    <property type="match status" value="1"/>
</dbReference>
<gene>
    <name evidence="4" type="ORF">GCM10022404_28450</name>
</gene>
<name>A0ABP7KHA2_9RHOB</name>
<dbReference type="PANTHER" id="PTHR31690">
    <property type="entry name" value="FUCOSE MUTAROTASE"/>
    <property type="match status" value="1"/>
</dbReference>
<evidence type="ECO:0000256" key="3">
    <source>
        <dbReference type="ARBA" id="ARBA00036324"/>
    </source>
</evidence>
<evidence type="ECO:0000256" key="1">
    <source>
        <dbReference type="ARBA" id="ARBA00000223"/>
    </source>
</evidence>
<dbReference type="EMBL" id="BAABDF010000007">
    <property type="protein sequence ID" value="GAA3877038.1"/>
    <property type="molecule type" value="Genomic_DNA"/>
</dbReference>
<protein>
    <submittedName>
        <fullName evidence="4">RbsD/FucU family protein</fullName>
    </submittedName>
</protein>
<comment type="catalytic activity">
    <reaction evidence="1">
        <text>beta-D-ribopyranose = beta-D-ribofuranose</text>
        <dbReference type="Rhea" id="RHEA:25432"/>
        <dbReference type="ChEBI" id="CHEBI:27476"/>
        <dbReference type="ChEBI" id="CHEBI:47002"/>
        <dbReference type="EC" id="5.4.99.62"/>
    </reaction>
</comment>
<evidence type="ECO:0000313" key="4">
    <source>
        <dbReference type="EMBL" id="GAA3877038.1"/>
    </source>
</evidence>
<keyword evidence="2" id="KW-0413">Isomerase</keyword>
<reference evidence="5" key="1">
    <citation type="journal article" date="2019" name="Int. J. Syst. Evol. Microbiol.">
        <title>The Global Catalogue of Microorganisms (GCM) 10K type strain sequencing project: providing services to taxonomists for standard genome sequencing and annotation.</title>
        <authorList>
            <consortium name="The Broad Institute Genomics Platform"/>
            <consortium name="The Broad Institute Genome Sequencing Center for Infectious Disease"/>
            <person name="Wu L."/>
            <person name="Ma J."/>
        </authorList>
    </citation>
    <scope>NUCLEOTIDE SEQUENCE [LARGE SCALE GENOMIC DNA]</scope>
    <source>
        <strain evidence="5">JCM 17190</strain>
    </source>
</reference>
<comment type="caution">
    <text evidence="4">The sequence shown here is derived from an EMBL/GenBank/DDBJ whole genome shotgun (WGS) entry which is preliminary data.</text>
</comment>
<organism evidence="4 5">
    <name type="scientific">Celeribacter arenosi</name>
    <dbReference type="NCBI Taxonomy" id="792649"/>
    <lineage>
        <taxon>Bacteria</taxon>
        <taxon>Pseudomonadati</taxon>
        <taxon>Pseudomonadota</taxon>
        <taxon>Alphaproteobacteria</taxon>
        <taxon>Rhodobacterales</taxon>
        <taxon>Roseobacteraceae</taxon>
        <taxon>Celeribacter</taxon>
    </lineage>
</organism>
<evidence type="ECO:0000313" key="5">
    <source>
        <dbReference type="Proteomes" id="UP001399917"/>
    </source>
</evidence>
<comment type="catalytic activity">
    <reaction evidence="3">
        <text>alpha-L-fucose = beta-L-fucose</text>
        <dbReference type="Rhea" id="RHEA:25580"/>
        <dbReference type="ChEBI" id="CHEBI:42548"/>
        <dbReference type="ChEBI" id="CHEBI:42589"/>
        <dbReference type="EC" id="5.1.3.29"/>
    </reaction>
</comment>
<dbReference type="Proteomes" id="UP001399917">
    <property type="component" value="Unassembled WGS sequence"/>
</dbReference>
<dbReference type="RefSeq" id="WP_344848199.1">
    <property type="nucleotide sequence ID" value="NZ_BAABDF010000007.1"/>
</dbReference>
<sequence>MLHNIPPILPPDLLHALAAMGHGDDVVIADANFPAQSMGQRVVRCDGMSATDILEAVLTLLPLDTFVDDAARVMAVVGQPGSIPDVVNEFQTIIDNTADNPAKIATVDRFDFYDIARKAFVVVQTGEKRLYGNIILKKGVIA</sequence>
<dbReference type="PANTHER" id="PTHR31690:SF4">
    <property type="entry name" value="FUCOSE MUTAROTASE"/>
    <property type="match status" value="1"/>
</dbReference>
<accession>A0ABP7KHA2</accession>